<gene>
    <name evidence="2" type="ORF">DdX_14004</name>
</gene>
<dbReference type="PANTHER" id="PTHR23020:SF41">
    <property type="entry name" value="AMINOGLYCOSIDE PHOSPHOTRANSFERASE DOMAIN-CONTAINING PROTEIN"/>
    <property type="match status" value="1"/>
</dbReference>
<dbReference type="SMART" id="SM00587">
    <property type="entry name" value="CHK"/>
    <property type="match status" value="1"/>
</dbReference>
<keyword evidence="2" id="KW-0418">Kinase</keyword>
<dbReference type="EMBL" id="JAKKPZ010000063">
    <property type="protein sequence ID" value="KAI1704784.1"/>
    <property type="molecule type" value="Genomic_DNA"/>
</dbReference>
<feature type="domain" description="CHK kinase-like" evidence="1">
    <location>
        <begin position="196"/>
        <end position="379"/>
    </location>
</feature>
<dbReference type="SUPFAM" id="SSF56112">
    <property type="entry name" value="Protein kinase-like (PK-like)"/>
    <property type="match status" value="1"/>
</dbReference>
<comment type="caution">
    <text evidence="2">The sequence shown here is derived from an EMBL/GenBank/DDBJ whole genome shotgun (WGS) entry which is preliminary data.</text>
</comment>
<reference evidence="2" key="1">
    <citation type="submission" date="2022-01" db="EMBL/GenBank/DDBJ databases">
        <title>Genome Sequence Resource for Two Populations of Ditylenchus destructor, the Migratory Endoparasitic Phytonematode.</title>
        <authorList>
            <person name="Zhang H."/>
            <person name="Lin R."/>
            <person name="Xie B."/>
        </authorList>
    </citation>
    <scope>NUCLEOTIDE SEQUENCE</scope>
    <source>
        <strain evidence="2">BazhouSP</strain>
    </source>
</reference>
<accession>A0AAD4MVD3</accession>
<evidence type="ECO:0000313" key="2">
    <source>
        <dbReference type="EMBL" id="KAI1704784.1"/>
    </source>
</evidence>
<dbReference type="Proteomes" id="UP001201812">
    <property type="component" value="Unassembled WGS sequence"/>
</dbReference>
<organism evidence="2 3">
    <name type="scientific">Ditylenchus destructor</name>
    <dbReference type="NCBI Taxonomy" id="166010"/>
    <lineage>
        <taxon>Eukaryota</taxon>
        <taxon>Metazoa</taxon>
        <taxon>Ecdysozoa</taxon>
        <taxon>Nematoda</taxon>
        <taxon>Chromadorea</taxon>
        <taxon>Rhabditida</taxon>
        <taxon>Tylenchina</taxon>
        <taxon>Tylenchomorpha</taxon>
        <taxon>Sphaerularioidea</taxon>
        <taxon>Anguinidae</taxon>
        <taxon>Anguininae</taxon>
        <taxon>Ditylenchus</taxon>
    </lineage>
</organism>
<dbReference type="InterPro" id="IPR015897">
    <property type="entry name" value="CHK_kinase-like"/>
</dbReference>
<name>A0AAD4MVD3_9BILA</name>
<dbReference type="GO" id="GO:0016301">
    <property type="term" value="F:kinase activity"/>
    <property type="evidence" value="ECO:0007669"/>
    <property type="project" value="UniProtKB-KW"/>
</dbReference>
<evidence type="ECO:0000259" key="1">
    <source>
        <dbReference type="SMART" id="SM00587"/>
    </source>
</evidence>
<dbReference type="AlphaFoldDB" id="A0AAD4MVD3"/>
<dbReference type="Gene3D" id="3.90.1200.10">
    <property type="match status" value="1"/>
</dbReference>
<dbReference type="InterPro" id="IPR011009">
    <property type="entry name" value="Kinase-like_dom_sf"/>
</dbReference>
<dbReference type="InterPro" id="IPR012877">
    <property type="entry name" value="Dhs-27"/>
</dbReference>
<evidence type="ECO:0000313" key="3">
    <source>
        <dbReference type="Proteomes" id="UP001201812"/>
    </source>
</evidence>
<protein>
    <submittedName>
        <fullName evidence="2">Ecdysteroid kinase domain-containing protein</fullName>
    </submittedName>
</protein>
<keyword evidence="3" id="KW-1185">Reference proteome</keyword>
<dbReference type="InterPro" id="IPR052961">
    <property type="entry name" value="Oxido-Kinase-like_Enzymes"/>
</dbReference>
<dbReference type="Pfam" id="PF07914">
    <property type="entry name" value="DUF1679"/>
    <property type="match status" value="1"/>
</dbReference>
<dbReference type="PANTHER" id="PTHR23020">
    <property type="entry name" value="UNCHARACTERIZED NUCLEAR HORMONE RECEPTOR-RELATED"/>
    <property type="match status" value="1"/>
</dbReference>
<sequence>MLILAENTYLGELLNDKRGSEKDWQAVSTPINQYFLNHATKMIDTINGTPFTIQFVIAKLRDAGINGGCLPKNLIDFDVKDITNGSAFMSHIYKLTFHWKSDIGLPLSLILKVPGVANANEFASKALQEGTNLSVSKDSLDLPQDQVGTEMFLEAAHSKEILFYQLFSSYDKSIGLKMPTFYYGFEYSRKHTNGLIIMEDMTPVAVTTKMIPGFNDQQVLAVVSELARFHSASWIHPDWTETISNGPIPQSFIDHTIELTSALKQIKPEWFHKLVDAVMPCFTIEWTEAIVYNSDKYGFPPSLVHGDLWASNVLWQKDEQNNATSEVAAIIDWQMVHAGNPAEDLARLLCINTSGEYRRKNTKRILQHYTEKVNEFLGKQLFTLDQIMDAYNHALPFITLQTGFGAPMYYNMDSVVGTGADRDSNRLELLSRTRMVFEDALDFLSSHNS</sequence>
<proteinExistence type="predicted"/>
<keyword evidence="2" id="KW-0808">Transferase</keyword>